<dbReference type="Proteomes" id="UP001276659">
    <property type="component" value="Unassembled WGS sequence"/>
</dbReference>
<evidence type="ECO:0000256" key="2">
    <source>
        <dbReference type="SAM" id="MobiDB-lite"/>
    </source>
</evidence>
<keyword evidence="1" id="KW-0175">Coiled coil</keyword>
<feature type="region of interest" description="Disordered" evidence="2">
    <location>
        <begin position="223"/>
        <end position="247"/>
    </location>
</feature>
<feature type="compositionally biased region" description="Low complexity" evidence="2">
    <location>
        <begin position="223"/>
        <end position="235"/>
    </location>
</feature>
<reference evidence="3" key="1">
    <citation type="submission" date="2022-11" db="EMBL/GenBank/DDBJ databases">
        <title>Chromosomal genome sequence assembly and mating type (MAT) locus characterization of the leprose asexual lichenized fungus Lepraria neglecta (Nyl.) Erichsen.</title>
        <authorList>
            <person name="Allen J.L."/>
            <person name="Pfeffer B."/>
        </authorList>
    </citation>
    <scope>NUCLEOTIDE SEQUENCE</scope>
    <source>
        <strain evidence="3">Allen 5258</strain>
    </source>
</reference>
<organism evidence="3 4">
    <name type="scientific">Lepraria neglecta</name>
    <dbReference type="NCBI Taxonomy" id="209136"/>
    <lineage>
        <taxon>Eukaryota</taxon>
        <taxon>Fungi</taxon>
        <taxon>Dikarya</taxon>
        <taxon>Ascomycota</taxon>
        <taxon>Pezizomycotina</taxon>
        <taxon>Lecanoromycetes</taxon>
        <taxon>OSLEUM clade</taxon>
        <taxon>Lecanoromycetidae</taxon>
        <taxon>Lecanorales</taxon>
        <taxon>Lecanorineae</taxon>
        <taxon>Stereocaulaceae</taxon>
        <taxon>Lepraria</taxon>
    </lineage>
</organism>
<name>A0AAD9YY12_9LECA</name>
<proteinExistence type="predicted"/>
<sequence length="565" mass="63046">MEAVAAISSIAGILSLLGQAIDNTKQLRGFLSDISSASEIVGRFLHDINELLRTLDAVNDLVESLPLSFNVPHIAFLQAQLEDYTRDAFTWFKIARSLRPASDAGARTWFKKFWVAASDRSVRDIREELDRHNQAICLSLSILGRIQAYTETSIQTSAASVKSLHSIATSLSRIESLASSAARTSVSQQAYETGSSRSRSWNGTKRLDSGYYSAIRKSGSSIVSKRVSSTRTKSSPPVPRNSDAKLSILQDGRISEASWESQSQGSSPGETMNLWSHVLEDTERVGSGPPAPSDSPIGPTRQDSQIDHSLHEQYQSLHHLTQRLTAAIYPPVVVEYISLIQIAKDYENKISVLNLLKFGCNIGEEVVTRFPDVPVDSDLYVLRHERDALQNRLGALRDELQSLRRRCISEGHALWDIDQRFGLHQTNDTLARNEDQDPNSNLVQATRQTPSQVLEYQNQRTDSKLLGKWSSNRDRVNRWLMHCLQTDRTQAQLHKSMLAEVPPDDTKWARQVLKHWYIDEAATGGELQLSLSVGAVDSHTADEPGCIVEVRGAMSHDRVQGFNFF</sequence>
<comment type="caution">
    <text evidence="3">The sequence shown here is derived from an EMBL/GenBank/DDBJ whole genome shotgun (WGS) entry which is preliminary data.</text>
</comment>
<keyword evidence="4" id="KW-1185">Reference proteome</keyword>
<feature type="coiled-coil region" evidence="1">
    <location>
        <begin position="379"/>
        <end position="406"/>
    </location>
</feature>
<evidence type="ECO:0000256" key="1">
    <source>
        <dbReference type="SAM" id="Coils"/>
    </source>
</evidence>
<evidence type="ECO:0000313" key="4">
    <source>
        <dbReference type="Proteomes" id="UP001276659"/>
    </source>
</evidence>
<protein>
    <recommendedName>
        <fullName evidence="5">Fungal N-terminal domain-containing protein</fullName>
    </recommendedName>
</protein>
<feature type="region of interest" description="Disordered" evidence="2">
    <location>
        <begin position="282"/>
        <end position="303"/>
    </location>
</feature>
<dbReference type="EMBL" id="JASNWA010000010">
    <property type="protein sequence ID" value="KAK3168095.1"/>
    <property type="molecule type" value="Genomic_DNA"/>
</dbReference>
<dbReference type="AlphaFoldDB" id="A0AAD9YY12"/>
<evidence type="ECO:0008006" key="5">
    <source>
        <dbReference type="Google" id="ProtNLM"/>
    </source>
</evidence>
<evidence type="ECO:0000313" key="3">
    <source>
        <dbReference type="EMBL" id="KAK3168095.1"/>
    </source>
</evidence>
<gene>
    <name evidence="3" type="ORF">OEA41_004541</name>
</gene>
<accession>A0AAD9YY12</accession>